<evidence type="ECO:0000256" key="5">
    <source>
        <dbReference type="ARBA" id="ARBA00023136"/>
    </source>
</evidence>
<keyword evidence="3" id="KW-1134">Transmembrane beta strand</keyword>
<protein>
    <submittedName>
        <fullName evidence="7">Bacterial surface antigen (D15)</fullName>
    </submittedName>
</protein>
<dbReference type="InterPro" id="IPR000184">
    <property type="entry name" value="Bac_surfAg_D15"/>
</dbReference>
<evidence type="ECO:0000256" key="4">
    <source>
        <dbReference type="ARBA" id="ARBA00022692"/>
    </source>
</evidence>
<dbReference type="InterPro" id="IPR039910">
    <property type="entry name" value="D15-like"/>
</dbReference>
<evidence type="ECO:0000256" key="1">
    <source>
        <dbReference type="ARBA" id="ARBA00004374"/>
    </source>
</evidence>
<dbReference type="Gene3D" id="2.40.160.50">
    <property type="entry name" value="membrane protein fhac: a member of the omp85/tpsb transporter family"/>
    <property type="match status" value="1"/>
</dbReference>
<feature type="domain" description="Bacterial surface antigen (D15)" evidence="6">
    <location>
        <begin position="134"/>
        <end position="451"/>
    </location>
</feature>
<proteinExistence type="inferred from homology"/>
<dbReference type="PANTHER" id="PTHR12815:SF18">
    <property type="entry name" value="SORTING AND ASSEMBLY MACHINERY COMPONENT 50 HOMOLOG"/>
    <property type="match status" value="1"/>
</dbReference>
<dbReference type="OrthoDB" id="1724197at2759"/>
<gene>
    <name evidence="7" type="ORF">CINCED_3A004659</name>
</gene>
<organism evidence="7 8">
    <name type="scientific">Cinara cedri</name>
    <dbReference type="NCBI Taxonomy" id="506608"/>
    <lineage>
        <taxon>Eukaryota</taxon>
        <taxon>Metazoa</taxon>
        <taxon>Ecdysozoa</taxon>
        <taxon>Arthropoda</taxon>
        <taxon>Hexapoda</taxon>
        <taxon>Insecta</taxon>
        <taxon>Pterygota</taxon>
        <taxon>Neoptera</taxon>
        <taxon>Paraneoptera</taxon>
        <taxon>Hemiptera</taxon>
        <taxon>Sternorrhyncha</taxon>
        <taxon>Aphidomorpha</taxon>
        <taxon>Aphidoidea</taxon>
        <taxon>Aphididae</taxon>
        <taxon>Lachninae</taxon>
        <taxon>Cinara</taxon>
    </lineage>
</organism>
<sequence>MGNLFEKPNYELNQKLSLQDIKFENKEARVDRVFVHGHKNTNNSIIQSSVNLMFKSNSFNNIIKNAAIVHKNLMSMNCFESVNINIDVNNGSNSTPNGYKVTFNIQELKFADGILHSIARDNEGLVNLGFKINNITGHANHFKIETSLGNYGTQKYDACISKHIPGSISTCTSIHTFKKKSFWNNVHGVYKEWGILFDLMFLTFHKSQFSQNLQYEGVIRDVNMLSKNSPFQLREESGLSIKSSIKHITTIDTRDNKILANEGIFFQMVMEIAGFGGDVRFLRNHFISQFYTKISKDVVFQGSFGAGILTDLGRFKKINVMDRFYLGGPLTLRGFQSRGIGDLNKNMIASVTSYWISALHIYVKPCFGNNRINETFRLQLFCNAGNISFFDKDTKTCFGLMFKDFRLSTGVGLVARVGNSIRFEFNLCTPFQYKIGDKIVHGFQFGVGANFI</sequence>
<keyword evidence="4" id="KW-0812">Transmembrane</keyword>
<evidence type="ECO:0000313" key="7">
    <source>
        <dbReference type="EMBL" id="VVC45947.1"/>
    </source>
</evidence>
<dbReference type="AlphaFoldDB" id="A0A5E4NQ66"/>
<accession>A0A5E4NQ66</accession>
<name>A0A5E4NQ66_9HEMI</name>
<reference evidence="7 8" key="1">
    <citation type="submission" date="2019-08" db="EMBL/GenBank/DDBJ databases">
        <authorList>
            <person name="Alioto T."/>
            <person name="Alioto T."/>
            <person name="Gomez Garrido J."/>
        </authorList>
    </citation>
    <scope>NUCLEOTIDE SEQUENCE [LARGE SCALE GENOMIC DNA]</scope>
</reference>
<comment type="subcellular location">
    <subcellularLocation>
        <location evidence="1">Mitochondrion outer membrane</location>
        <topology evidence="1">Multi-pass membrane protein</topology>
    </subcellularLocation>
</comment>
<keyword evidence="5" id="KW-0472">Membrane</keyword>
<dbReference type="GO" id="GO:0045040">
    <property type="term" value="P:protein insertion into mitochondrial outer membrane"/>
    <property type="evidence" value="ECO:0007669"/>
    <property type="project" value="TreeGrafter"/>
</dbReference>
<keyword evidence="8" id="KW-1185">Reference proteome</keyword>
<dbReference type="Pfam" id="PF01103">
    <property type="entry name" value="Omp85"/>
    <property type="match status" value="1"/>
</dbReference>
<dbReference type="GO" id="GO:0005741">
    <property type="term" value="C:mitochondrial outer membrane"/>
    <property type="evidence" value="ECO:0007669"/>
    <property type="project" value="UniProtKB-SubCell"/>
</dbReference>
<evidence type="ECO:0000256" key="2">
    <source>
        <dbReference type="ARBA" id="ARBA00010913"/>
    </source>
</evidence>
<evidence type="ECO:0000313" key="8">
    <source>
        <dbReference type="Proteomes" id="UP000325440"/>
    </source>
</evidence>
<dbReference type="Proteomes" id="UP000325440">
    <property type="component" value="Unassembled WGS sequence"/>
</dbReference>
<dbReference type="PANTHER" id="PTHR12815">
    <property type="entry name" value="SORTING AND ASSEMBLY MACHINERY SAMM50 PROTEIN FAMILY MEMBER"/>
    <property type="match status" value="1"/>
</dbReference>
<evidence type="ECO:0000259" key="6">
    <source>
        <dbReference type="Pfam" id="PF01103"/>
    </source>
</evidence>
<dbReference type="GO" id="GO:0033108">
    <property type="term" value="P:mitochondrial respiratory chain complex assembly"/>
    <property type="evidence" value="ECO:0007669"/>
    <property type="project" value="TreeGrafter"/>
</dbReference>
<dbReference type="EMBL" id="CABPRJ010002422">
    <property type="protein sequence ID" value="VVC45947.1"/>
    <property type="molecule type" value="Genomic_DNA"/>
</dbReference>
<comment type="similarity">
    <text evidence="2">Belongs to the SAM50/omp85 family.</text>
</comment>
<evidence type="ECO:0000256" key="3">
    <source>
        <dbReference type="ARBA" id="ARBA00022452"/>
    </source>
</evidence>